<dbReference type="OMA" id="ETEAYKP"/>
<dbReference type="PANTHER" id="PTHR13402">
    <property type="entry name" value="RGPR-RELATED"/>
    <property type="match status" value="1"/>
</dbReference>
<evidence type="ECO:0000313" key="2">
    <source>
        <dbReference type="EMBL" id="EFN68107.1"/>
    </source>
</evidence>
<dbReference type="OrthoDB" id="8918678at2759"/>
<feature type="compositionally biased region" description="Polar residues" evidence="1">
    <location>
        <begin position="218"/>
        <end position="229"/>
    </location>
</feature>
<feature type="region of interest" description="Disordered" evidence="1">
    <location>
        <begin position="208"/>
        <end position="255"/>
    </location>
</feature>
<dbReference type="GO" id="GO:0070971">
    <property type="term" value="C:endoplasmic reticulum exit site"/>
    <property type="evidence" value="ECO:0007669"/>
    <property type="project" value="TreeGrafter"/>
</dbReference>
<sequence>MTPSTGKQYDPLEELDALETPRTNAKPSTEMKKTTEKTADKKSANSGSWFGGLFSKLAPKPKNQMILPDDNNPTIVWDPVAKKWMNKDENDDGAATLVPPPKTSDVSFRAPMMMERGAPSQPLPPNGEDASTMDATLKLPTGNGNMYKLPKGRSMRANYVDVMNPGVGKSKIPGTASSTPITSPLVPMATSSPQLFVPAPVNDSTAPVDFLTPAATPPSGNIAENTSQAGPMMFNPSDMKDRSVKNIPPSRYPPR</sequence>
<proteinExistence type="predicted"/>
<feature type="region of interest" description="Disordered" evidence="1">
    <location>
        <begin position="165"/>
        <end position="185"/>
    </location>
</feature>
<dbReference type="AlphaFoldDB" id="E2AEN2"/>
<feature type="region of interest" description="Disordered" evidence="1">
    <location>
        <begin position="1"/>
        <end position="51"/>
    </location>
</feature>
<dbReference type="PANTHER" id="PTHR13402:SF6">
    <property type="entry name" value="SECRETORY 16, ISOFORM I"/>
    <property type="match status" value="1"/>
</dbReference>
<dbReference type="InParanoid" id="E2AEN2"/>
<keyword evidence="3" id="KW-1185">Reference proteome</keyword>
<feature type="region of interest" description="Disordered" evidence="1">
    <location>
        <begin position="86"/>
        <end position="151"/>
    </location>
</feature>
<evidence type="ECO:0000313" key="3">
    <source>
        <dbReference type="Proteomes" id="UP000000311"/>
    </source>
</evidence>
<dbReference type="GO" id="GO:0012507">
    <property type="term" value="C:ER to Golgi transport vesicle membrane"/>
    <property type="evidence" value="ECO:0007669"/>
    <property type="project" value="TreeGrafter"/>
</dbReference>
<dbReference type="GO" id="GO:0070973">
    <property type="term" value="P:protein localization to endoplasmic reticulum exit site"/>
    <property type="evidence" value="ECO:0007669"/>
    <property type="project" value="TreeGrafter"/>
</dbReference>
<feature type="compositionally biased region" description="Basic and acidic residues" evidence="1">
    <location>
        <begin position="29"/>
        <end position="43"/>
    </location>
</feature>
<accession>E2AEN2</accession>
<evidence type="ECO:0000256" key="1">
    <source>
        <dbReference type="SAM" id="MobiDB-lite"/>
    </source>
</evidence>
<name>E2AEN2_CAMFO</name>
<organism evidence="3">
    <name type="scientific">Camponotus floridanus</name>
    <name type="common">Florida carpenter ant</name>
    <dbReference type="NCBI Taxonomy" id="104421"/>
    <lineage>
        <taxon>Eukaryota</taxon>
        <taxon>Metazoa</taxon>
        <taxon>Ecdysozoa</taxon>
        <taxon>Arthropoda</taxon>
        <taxon>Hexapoda</taxon>
        <taxon>Insecta</taxon>
        <taxon>Pterygota</taxon>
        <taxon>Neoptera</taxon>
        <taxon>Endopterygota</taxon>
        <taxon>Hymenoptera</taxon>
        <taxon>Apocrita</taxon>
        <taxon>Aculeata</taxon>
        <taxon>Formicoidea</taxon>
        <taxon>Formicidae</taxon>
        <taxon>Formicinae</taxon>
        <taxon>Camponotus</taxon>
    </lineage>
</organism>
<dbReference type="Proteomes" id="UP000000311">
    <property type="component" value="Unassembled WGS sequence"/>
</dbReference>
<dbReference type="STRING" id="104421.E2AEN2"/>
<protein>
    <submittedName>
        <fullName evidence="2">Uncharacterized protein ZK512.5</fullName>
    </submittedName>
</protein>
<dbReference type="GO" id="GO:0007030">
    <property type="term" value="P:Golgi organization"/>
    <property type="evidence" value="ECO:0007669"/>
    <property type="project" value="TreeGrafter"/>
</dbReference>
<dbReference type="EMBL" id="GL438870">
    <property type="protein sequence ID" value="EFN68107.1"/>
    <property type="molecule type" value="Genomic_DNA"/>
</dbReference>
<gene>
    <name evidence="2" type="ORF">EAG_10691</name>
</gene>
<reference evidence="2 3" key="1">
    <citation type="journal article" date="2010" name="Science">
        <title>Genomic comparison of the ants Camponotus floridanus and Harpegnathos saltator.</title>
        <authorList>
            <person name="Bonasio R."/>
            <person name="Zhang G."/>
            <person name="Ye C."/>
            <person name="Mutti N.S."/>
            <person name="Fang X."/>
            <person name="Qin N."/>
            <person name="Donahue G."/>
            <person name="Yang P."/>
            <person name="Li Q."/>
            <person name="Li C."/>
            <person name="Zhang P."/>
            <person name="Huang Z."/>
            <person name="Berger S.L."/>
            <person name="Reinberg D."/>
            <person name="Wang J."/>
            <person name="Liebig J."/>
        </authorList>
    </citation>
    <scope>NUCLEOTIDE SEQUENCE [LARGE SCALE GENOMIC DNA]</scope>
    <source>
        <strain evidence="3">C129</strain>
    </source>
</reference>